<dbReference type="NCBIfam" id="TIGR00540">
    <property type="entry name" value="TPR_hemY_coli"/>
    <property type="match status" value="1"/>
</dbReference>
<keyword evidence="13" id="KW-1185">Reference proteome</keyword>
<evidence type="ECO:0000256" key="3">
    <source>
        <dbReference type="ARBA" id="ARBA00004744"/>
    </source>
</evidence>
<evidence type="ECO:0000313" key="12">
    <source>
        <dbReference type="EMBL" id="MDT0497814.1"/>
    </source>
</evidence>
<evidence type="ECO:0000256" key="8">
    <source>
        <dbReference type="ARBA" id="ARBA00023136"/>
    </source>
</evidence>
<keyword evidence="5" id="KW-0997">Cell inner membrane</keyword>
<keyword evidence="4" id="KW-1003">Cell membrane</keyword>
<name>A0ABU2WKT2_9GAMM</name>
<dbReference type="InterPro" id="IPR010817">
    <property type="entry name" value="HemY_N"/>
</dbReference>
<dbReference type="SUPFAM" id="SSF48452">
    <property type="entry name" value="TPR-like"/>
    <property type="match status" value="1"/>
</dbReference>
<keyword evidence="6 10" id="KW-0812">Transmembrane</keyword>
<dbReference type="EMBL" id="JAVRIC010000014">
    <property type="protein sequence ID" value="MDT0497814.1"/>
    <property type="molecule type" value="Genomic_DNA"/>
</dbReference>
<comment type="function">
    <text evidence="1">Involved in a late step of protoheme IX synthesis.</text>
</comment>
<evidence type="ECO:0000256" key="1">
    <source>
        <dbReference type="ARBA" id="ARBA00002962"/>
    </source>
</evidence>
<keyword evidence="9" id="KW-0627">Porphyrin biosynthesis</keyword>
<dbReference type="Gene3D" id="1.25.40.10">
    <property type="entry name" value="Tetratricopeptide repeat domain"/>
    <property type="match status" value="1"/>
</dbReference>
<evidence type="ECO:0000256" key="6">
    <source>
        <dbReference type="ARBA" id="ARBA00022692"/>
    </source>
</evidence>
<evidence type="ECO:0000313" key="13">
    <source>
        <dbReference type="Proteomes" id="UP001254608"/>
    </source>
</evidence>
<evidence type="ECO:0000256" key="4">
    <source>
        <dbReference type="ARBA" id="ARBA00022475"/>
    </source>
</evidence>
<evidence type="ECO:0000256" key="7">
    <source>
        <dbReference type="ARBA" id="ARBA00022989"/>
    </source>
</evidence>
<comment type="subcellular location">
    <subcellularLocation>
        <location evidence="2">Cell inner membrane</location>
        <topology evidence="2">Multi-pass membrane protein</topology>
    </subcellularLocation>
</comment>
<accession>A0ABU2WKT2</accession>
<dbReference type="Proteomes" id="UP001254608">
    <property type="component" value="Unassembled WGS sequence"/>
</dbReference>
<evidence type="ECO:0000256" key="9">
    <source>
        <dbReference type="ARBA" id="ARBA00023244"/>
    </source>
</evidence>
<reference evidence="12 13" key="1">
    <citation type="submission" date="2023-09" db="EMBL/GenBank/DDBJ databases">
        <authorList>
            <person name="Rey-Velasco X."/>
        </authorList>
    </citation>
    <scope>NUCLEOTIDE SEQUENCE [LARGE SCALE GENOMIC DNA]</scope>
    <source>
        <strain evidence="12 13">W345</strain>
    </source>
</reference>
<evidence type="ECO:0000256" key="5">
    <source>
        <dbReference type="ARBA" id="ARBA00022519"/>
    </source>
</evidence>
<dbReference type="InterPro" id="IPR011990">
    <property type="entry name" value="TPR-like_helical_dom_sf"/>
</dbReference>
<keyword evidence="8 10" id="KW-0472">Membrane</keyword>
<dbReference type="InterPro" id="IPR005254">
    <property type="entry name" value="Heme_biosyn_assoc_TPR_pro"/>
</dbReference>
<sequence length="398" mass="44162">MIQVLILLALVFAAGAAAAVLMGDQNGYVLLSYGHWTLETSVVIFVLSLLIALLLLNYGLRLLLGTLRLPTRVRSAYDQRRQRLARESFETGLLDWLSGRWHRAEVELVRRAADHDAGGLNMLLAAQAAHHSGETERRDHYLRLALEREDPQLRFAARLLRARIAIDDGDYAYAQERLPTLREEAPRHSGLVELSARLYRESGDWEALRKLLIESERMKVFAPAQFRALLIEASHRGLTQAAASGRLDAAKALWAQTPTALRGEREVRNAYIRALAQLNAHAEAAALIANVLKTEWDAELVQVFSALSPPDGIGALASVEQWLNQYGERPELLYAAARACLDNKLWGKARAYLEAGLRIRPDAATYLELARLIERSPEGGDADAIYREGLAAAVKPAV</sequence>
<gene>
    <name evidence="12" type="ORF">RM530_10635</name>
</gene>
<evidence type="ECO:0000259" key="11">
    <source>
        <dbReference type="Pfam" id="PF07219"/>
    </source>
</evidence>
<organism evidence="12 13">
    <name type="scientific">Banduia mediterranea</name>
    <dbReference type="NCBI Taxonomy" id="3075609"/>
    <lineage>
        <taxon>Bacteria</taxon>
        <taxon>Pseudomonadati</taxon>
        <taxon>Pseudomonadota</taxon>
        <taxon>Gammaproteobacteria</taxon>
        <taxon>Nevskiales</taxon>
        <taxon>Algiphilaceae</taxon>
        <taxon>Banduia</taxon>
    </lineage>
</organism>
<feature type="transmembrane region" description="Helical" evidence="10">
    <location>
        <begin position="42"/>
        <end position="64"/>
    </location>
</feature>
<feature type="domain" description="HemY N-terminal" evidence="11">
    <location>
        <begin position="27"/>
        <end position="133"/>
    </location>
</feature>
<keyword evidence="7 10" id="KW-1133">Transmembrane helix</keyword>
<proteinExistence type="predicted"/>
<dbReference type="RefSeq" id="WP_311365207.1">
    <property type="nucleotide sequence ID" value="NZ_JAVRIC010000014.1"/>
</dbReference>
<evidence type="ECO:0000256" key="2">
    <source>
        <dbReference type="ARBA" id="ARBA00004429"/>
    </source>
</evidence>
<evidence type="ECO:0000256" key="10">
    <source>
        <dbReference type="SAM" id="Phobius"/>
    </source>
</evidence>
<comment type="pathway">
    <text evidence="3">Porphyrin-containing compound metabolism; protoheme biosynthesis.</text>
</comment>
<dbReference type="Pfam" id="PF07219">
    <property type="entry name" value="HemY_N"/>
    <property type="match status" value="1"/>
</dbReference>
<comment type="caution">
    <text evidence="12">The sequence shown here is derived from an EMBL/GenBank/DDBJ whole genome shotgun (WGS) entry which is preliminary data.</text>
</comment>
<protein>
    <submittedName>
        <fullName evidence="12">Heme biosynthesis HemY N-terminal domain-containing protein</fullName>
    </submittedName>
</protein>